<evidence type="ECO:0000256" key="2">
    <source>
        <dbReference type="ARBA" id="ARBA00022448"/>
    </source>
</evidence>
<feature type="transmembrane region" description="Helical" evidence="7">
    <location>
        <begin position="373"/>
        <end position="392"/>
    </location>
</feature>
<feature type="transmembrane region" description="Helical" evidence="7">
    <location>
        <begin position="255"/>
        <end position="274"/>
    </location>
</feature>
<feature type="transmembrane region" description="Helical" evidence="7">
    <location>
        <begin position="149"/>
        <end position="166"/>
    </location>
</feature>
<dbReference type="PANTHER" id="PTHR23517:SF2">
    <property type="entry name" value="MULTIDRUG RESISTANCE PROTEIN MDTH"/>
    <property type="match status" value="1"/>
</dbReference>
<keyword evidence="4 7" id="KW-0812">Transmembrane</keyword>
<dbReference type="PANTHER" id="PTHR23517">
    <property type="entry name" value="RESISTANCE PROTEIN MDTM, PUTATIVE-RELATED-RELATED"/>
    <property type="match status" value="1"/>
</dbReference>
<gene>
    <name evidence="9" type="ORF">Pla144_50090</name>
</gene>
<dbReference type="InterPro" id="IPR020846">
    <property type="entry name" value="MFS_dom"/>
</dbReference>
<evidence type="ECO:0000313" key="9">
    <source>
        <dbReference type="EMBL" id="TWU20056.1"/>
    </source>
</evidence>
<dbReference type="InterPro" id="IPR036259">
    <property type="entry name" value="MFS_trans_sf"/>
</dbReference>
<reference evidence="9 10" key="1">
    <citation type="submission" date="2019-02" db="EMBL/GenBank/DDBJ databases">
        <title>Deep-cultivation of Planctomycetes and their phenomic and genomic characterization uncovers novel biology.</title>
        <authorList>
            <person name="Wiegand S."/>
            <person name="Jogler M."/>
            <person name="Boedeker C."/>
            <person name="Pinto D."/>
            <person name="Vollmers J."/>
            <person name="Rivas-Marin E."/>
            <person name="Kohn T."/>
            <person name="Peeters S.H."/>
            <person name="Heuer A."/>
            <person name="Rast P."/>
            <person name="Oberbeckmann S."/>
            <person name="Bunk B."/>
            <person name="Jeske O."/>
            <person name="Meyerdierks A."/>
            <person name="Storesund J.E."/>
            <person name="Kallscheuer N."/>
            <person name="Luecker S."/>
            <person name="Lage O.M."/>
            <person name="Pohl T."/>
            <person name="Merkel B.J."/>
            <person name="Hornburger P."/>
            <person name="Mueller R.-W."/>
            <person name="Bruemmer F."/>
            <person name="Labrenz M."/>
            <person name="Spormann A.M."/>
            <person name="Op Den Camp H."/>
            <person name="Overmann J."/>
            <person name="Amann R."/>
            <person name="Jetten M.S.M."/>
            <person name="Mascher T."/>
            <person name="Medema M.H."/>
            <person name="Devos D.P."/>
            <person name="Kaster A.-K."/>
            <person name="Ovreas L."/>
            <person name="Rohde M."/>
            <person name="Galperin M.Y."/>
            <person name="Jogler C."/>
        </authorList>
    </citation>
    <scope>NUCLEOTIDE SEQUENCE [LARGE SCALE GENOMIC DNA]</scope>
    <source>
        <strain evidence="9 10">Pla144</strain>
    </source>
</reference>
<comment type="subcellular location">
    <subcellularLocation>
        <location evidence="1">Cell membrane</location>
        <topology evidence="1">Multi-pass membrane protein</topology>
    </subcellularLocation>
</comment>
<dbReference type="SUPFAM" id="SSF103473">
    <property type="entry name" value="MFS general substrate transporter"/>
    <property type="match status" value="1"/>
</dbReference>
<evidence type="ECO:0000256" key="5">
    <source>
        <dbReference type="ARBA" id="ARBA00022989"/>
    </source>
</evidence>
<evidence type="ECO:0000313" key="10">
    <source>
        <dbReference type="Proteomes" id="UP000318437"/>
    </source>
</evidence>
<dbReference type="OrthoDB" id="9793283at2"/>
<feature type="transmembrane region" description="Helical" evidence="7">
    <location>
        <begin position="20"/>
        <end position="42"/>
    </location>
</feature>
<dbReference type="GO" id="GO:0005886">
    <property type="term" value="C:plasma membrane"/>
    <property type="evidence" value="ECO:0007669"/>
    <property type="project" value="UniProtKB-SubCell"/>
</dbReference>
<dbReference type="PROSITE" id="PS50850">
    <property type="entry name" value="MFS"/>
    <property type="match status" value="1"/>
</dbReference>
<dbReference type="InterPro" id="IPR050171">
    <property type="entry name" value="MFS_Transporters"/>
</dbReference>
<dbReference type="EMBL" id="SJPS01000017">
    <property type="protein sequence ID" value="TWU20056.1"/>
    <property type="molecule type" value="Genomic_DNA"/>
</dbReference>
<keyword evidence="6 7" id="KW-0472">Membrane</keyword>
<evidence type="ECO:0000256" key="7">
    <source>
        <dbReference type="SAM" id="Phobius"/>
    </source>
</evidence>
<feature type="transmembrane region" description="Helical" evidence="7">
    <location>
        <begin position="220"/>
        <end position="243"/>
    </location>
</feature>
<protein>
    <submittedName>
        <fullName evidence="9">Multidrug resistance protein MdtH</fullName>
    </submittedName>
</protein>
<feature type="transmembrane region" description="Helical" evidence="7">
    <location>
        <begin position="286"/>
        <end position="308"/>
    </location>
</feature>
<dbReference type="InterPro" id="IPR011701">
    <property type="entry name" value="MFS"/>
</dbReference>
<name>A0A5C6C9G1_9BACT</name>
<evidence type="ECO:0000256" key="3">
    <source>
        <dbReference type="ARBA" id="ARBA00022475"/>
    </source>
</evidence>
<dbReference type="GO" id="GO:0022857">
    <property type="term" value="F:transmembrane transporter activity"/>
    <property type="evidence" value="ECO:0007669"/>
    <property type="project" value="InterPro"/>
</dbReference>
<dbReference type="Proteomes" id="UP000318437">
    <property type="component" value="Unassembled WGS sequence"/>
</dbReference>
<feature type="transmembrane region" description="Helical" evidence="7">
    <location>
        <begin position="54"/>
        <end position="72"/>
    </location>
</feature>
<feature type="transmembrane region" description="Helical" evidence="7">
    <location>
        <begin position="84"/>
        <end position="103"/>
    </location>
</feature>
<dbReference type="AlphaFoldDB" id="A0A5C6C9G1"/>
<keyword evidence="3" id="KW-1003">Cell membrane</keyword>
<proteinExistence type="predicted"/>
<keyword evidence="2" id="KW-0813">Transport</keyword>
<keyword evidence="5 7" id="KW-1133">Transmembrane helix</keyword>
<feature type="transmembrane region" description="Helical" evidence="7">
    <location>
        <begin position="172"/>
        <end position="194"/>
    </location>
</feature>
<evidence type="ECO:0000256" key="1">
    <source>
        <dbReference type="ARBA" id="ARBA00004651"/>
    </source>
</evidence>
<sequence length="431" mass="46550">MVRWIARQYLIPFRDLPPSVWFVSLTVLINRSGTMVLPFLALYVTTELGLEISAAGYLLAMYGVGAILGNWIGGWLKGRFGPLLVQFASLAFAAGGFMLLSLAHGESEVAACLFLLSLVGEANRPAAATATTLLAPPHAITRAFALNRLAINLGMSIGTVLGGFLAEIGFKYLFYADAVTCLLAAVFLAATLGLSRLPDCETEDAPLADGLGSPWRDHQFLLVMFLLFIYALVFFQVLGTYVLYLEQQYHFSKPLIGAILAINTVLIVLVEMLVIHHTEQYSRLKLVACGCILIGLGFGLLPFGSGIVYCSVLVVIWTAGEILGSSPSLAYVTSRSTRANQSAYLAAYAMTMSAALVLAPVLGMSLYEQNPNWPWYASLGICTCIAAALYWIDSRRRALDLPTRIQVATLISPDCEIEATPVAIPALPPRV</sequence>
<feature type="transmembrane region" description="Helical" evidence="7">
    <location>
        <begin position="345"/>
        <end position="367"/>
    </location>
</feature>
<evidence type="ECO:0000256" key="4">
    <source>
        <dbReference type="ARBA" id="ARBA00022692"/>
    </source>
</evidence>
<accession>A0A5C6C9G1</accession>
<evidence type="ECO:0000259" key="8">
    <source>
        <dbReference type="PROSITE" id="PS50850"/>
    </source>
</evidence>
<dbReference type="Gene3D" id="1.20.1250.20">
    <property type="entry name" value="MFS general substrate transporter like domains"/>
    <property type="match status" value="1"/>
</dbReference>
<dbReference type="RefSeq" id="WP_146453210.1">
    <property type="nucleotide sequence ID" value="NZ_SJPS01000017.1"/>
</dbReference>
<dbReference type="Pfam" id="PF07690">
    <property type="entry name" value="MFS_1"/>
    <property type="match status" value="1"/>
</dbReference>
<feature type="domain" description="Major facilitator superfamily (MFS) profile" evidence="8">
    <location>
        <begin position="19"/>
        <end position="398"/>
    </location>
</feature>
<organism evidence="9 10">
    <name type="scientific">Bythopirellula polymerisocia</name>
    <dbReference type="NCBI Taxonomy" id="2528003"/>
    <lineage>
        <taxon>Bacteria</taxon>
        <taxon>Pseudomonadati</taxon>
        <taxon>Planctomycetota</taxon>
        <taxon>Planctomycetia</taxon>
        <taxon>Pirellulales</taxon>
        <taxon>Lacipirellulaceae</taxon>
        <taxon>Bythopirellula</taxon>
    </lineage>
</organism>
<keyword evidence="10" id="KW-1185">Reference proteome</keyword>
<evidence type="ECO:0000256" key="6">
    <source>
        <dbReference type="ARBA" id="ARBA00023136"/>
    </source>
</evidence>
<comment type="caution">
    <text evidence="9">The sequence shown here is derived from an EMBL/GenBank/DDBJ whole genome shotgun (WGS) entry which is preliminary data.</text>
</comment>